<keyword evidence="4 6" id="KW-0460">Magnesium</keyword>
<keyword evidence="3 6" id="KW-0479">Metal-binding</keyword>
<evidence type="ECO:0000256" key="2">
    <source>
        <dbReference type="ARBA" id="ARBA00006333"/>
    </source>
</evidence>
<dbReference type="KEGG" id="sla:SERLADRAFT_361637"/>
<protein>
    <recommendedName>
        <fullName evidence="6">Terpene synthase</fullName>
        <ecNumber evidence="6">4.2.3.-</ecNumber>
    </recommendedName>
</protein>
<dbReference type="EC" id="4.2.3.-" evidence="6"/>
<dbReference type="SUPFAM" id="SSF48576">
    <property type="entry name" value="Terpenoid synthases"/>
    <property type="match status" value="1"/>
</dbReference>
<dbReference type="InterPro" id="IPR034686">
    <property type="entry name" value="Terpene_cyclase-like_2"/>
</dbReference>
<dbReference type="SFLD" id="SFLDG01020">
    <property type="entry name" value="Terpene_Cyclase_Like_2"/>
    <property type="match status" value="1"/>
</dbReference>
<sequence>MSSATTHFTLPDLHAMCPLEFGKGNPHYKEASAASRAWANQYGVFTDKKRAAFVQGCNELLCCRAYPYAGYEEFRTCCDFVNLLFVVDELSDAMDGKDARATCQLFLRAMVDPEYQSDSILVKMTKEFRARMVSVTKPRCFSRFLVHCANYVEAVSKEAELREKREVLSMQSYTHLRRENSAVRPCFALAEMALGLNLPDEVFDDPTFTNIYFAGVDMVCWSNDVYSYNMEQAMGHTGNNVVTVIMQDKGIDLQAAADEVGVIFGQCMRTWSAEQAKLPSWGKSVDADVGRYVEALGQWVVGNLEWSFETPRYFGAMHDEVLRTRLVTLKPQEGESDDEE</sequence>
<reference evidence="7" key="1">
    <citation type="submission" date="2011-04" db="EMBL/GenBank/DDBJ databases">
        <title>Evolution of plant cell wall degrading machinery underlies the functional diversity of forest fungi.</title>
        <authorList>
            <consortium name="US DOE Joint Genome Institute (JGI-PGF)"/>
            <person name="Eastwood D.C."/>
            <person name="Floudas D."/>
            <person name="Binder M."/>
            <person name="Majcherczyk A."/>
            <person name="Schneider P."/>
            <person name="Aerts A."/>
            <person name="Asiegbu F.O."/>
            <person name="Baker S.E."/>
            <person name="Barry K."/>
            <person name="Bendiksby M."/>
            <person name="Blumentritt M."/>
            <person name="Coutinho P.M."/>
            <person name="Cullen D."/>
            <person name="Cullen D."/>
            <person name="Gathman A."/>
            <person name="Goodell B."/>
            <person name="Henrissat B."/>
            <person name="Ihrmark K."/>
            <person name="Kauserud H."/>
            <person name="Kohler A."/>
            <person name="LaButti K."/>
            <person name="Lapidus A."/>
            <person name="Lavin J.L."/>
            <person name="Lee Y.-H."/>
            <person name="Lindquist E."/>
            <person name="Lilly W."/>
            <person name="Lucas S."/>
            <person name="Morin E."/>
            <person name="Murat C."/>
            <person name="Oguiza J.A."/>
            <person name="Park J."/>
            <person name="Pisabarro A.G."/>
            <person name="Riley R."/>
            <person name="Rosling A."/>
            <person name="Salamov A."/>
            <person name="Schmidt O."/>
            <person name="Schmutz J."/>
            <person name="Skrede I."/>
            <person name="Stenlid J."/>
            <person name="Wiebenga A."/>
            <person name="Xie X."/>
            <person name="Kues U."/>
            <person name="Hibbett D.S."/>
            <person name="Hoffmeister D."/>
            <person name="Hogberg N."/>
            <person name="Martin F."/>
            <person name="Grigoriev I.V."/>
            <person name="Watkinson S.C."/>
        </authorList>
    </citation>
    <scope>NUCLEOTIDE SEQUENCE</scope>
    <source>
        <strain evidence="7">S7.9</strain>
    </source>
</reference>
<dbReference type="PANTHER" id="PTHR35201">
    <property type="entry name" value="TERPENE SYNTHASE"/>
    <property type="match status" value="1"/>
</dbReference>
<dbReference type="Gene3D" id="1.10.600.10">
    <property type="entry name" value="Farnesyl Diphosphate Synthase"/>
    <property type="match status" value="1"/>
</dbReference>
<dbReference type="GeneID" id="18809861"/>
<keyword evidence="5 6" id="KW-0456">Lyase</keyword>
<organism>
    <name type="scientific">Serpula lacrymans var. lacrymans (strain S7.9)</name>
    <name type="common">Dry rot fungus</name>
    <dbReference type="NCBI Taxonomy" id="578457"/>
    <lineage>
        <taxon>Eukaryota</taxon>
        <taxon>Fungi</taxon>
        <taxon>Dikarya</taxon>
        <taxon>Basidiomycota</taxon>
        <taxon>Agaricomycotina</taxon>
        <taxon>Agaricomycetes</taxon>
        <taxon>Agaricomycetidae</taxon>
        <taxon>Boletales</taxon>
        <taxon>Coniophorineae</taxon>
        <taxon>Serpulaceae</taxon>
        <taxon>Serpula</taxon>
    </lineage>
</organism>
<accession>F8NXJ4</accession>
<comment type="cofactor">
    <cofactor evidence="1 6">
        <name>Mg(2+)</name>
        <dbReference type="ChEBI" id="CHEBI:18420"/>
    </cofactor>
</comment>
<dbReference type="GO" id="GO:0008299">
    <property type="term" value="P:isoprenoid biosynthetic process"/>
    <property type="evidence" value="ECO:0007669"/>
    <property type="project" value="UniProtKB-ARBA"/>
</dbReference>
<evidence type="ECO:0000256" key="1">
    <source>
        <dbReference type="ARBA" id="ARBA00001946"/>
    </source>
</evidence>
<evidence type="ECO:0000313" key="7">
    <source>
        <dbReference type="EMBL" id="EGO24666.1"/>
    </source>
</evidence>
<dbReference type="EMBL" id="GL945434">
    <property type="protein sequence ID" value="EGO24666.1"/>
    <property type="molecule type" value="Genomic_DNA"/>
</dbReference>
<evidence type="ECO:0000256" key="4">
    <source>
        <dbReference type="ARBA" id="ARBA00022842"/>
    </source>
</evidence>
<proteinExistence type="inferred from homology"/>
<evidence type="ECO:0000256" key="6">
    <source>
        <dbReference type="RuleBase" id="RU366034"/>
    </source>
</evidence>
<dbReference type="GO" id="GO:0046872">
    <property type="term" value="F:metal ion binding"/>
    <property type="evidence" value="ECO:0007669"/>
    <property type="project" value="UniProtKB-KW"/>
</dbReference>
<dbReference type="Pfam" id="PF19086">
    <property type="entry name" value="Terpene_syn_C_2"/>
    <property type="match status" value="1"/>
</dbReference>
<dbReference type="InterPro" id="IPR008949">
    <property type="entry name" value="Isoprenoid_synthase_dom_sf"/>
</dbReference>
<evidence type="ECO:0000256" key="3">
    <source>
        <dbReference type="ARBA" id="ARBA00022723"/>
    </source>
</evidence>
<evidence type="ECO:0000256" key="5">
    <source>
        <dbReference type="ARBA" id="ARBA00023239"/>
    </source>
</evidence>
<comment type="similarity">
    <text evidence="2 6">Belongs to the terpene synthase family.</text>
</comment>
<dbReference type="OrthoDB" id="2861623at2759"/>
<dbReference type="RefSeq" id="XP_007318685.1">
    <property type="nucleotide sequence ID" value="XM_007318623.1"/>
</dbReference>
<dbReference type="SFLD" id="SFLDS00005">
    <property type="entry name" value="Isoprenoid_Synthase_Type_I"/>
    <property type="match status" value="1"/>
</dbReference>
<gene>
    <name evidence="7" type="primary">cyc4</name>
    <name evidence="7" type="ORF">SERLADRAFT_361637</name>
</gene>
<dbReference type="GO" id="GO:0010333">
    <property type="term" value="F:terpene synthase activity"/>
    <property type="evidence" value="ECO:0007669"/>
    <property type="project" value="InterPro"/>
</dbReference>
<name>F8NXJ4_SERL9</name>
<dbReference type="Proteomes" id="UP000008064">
    <property type="component" value="Unassembled WGS sequence"/>
</dbReference>
<dbReference type="AlphaFoldDB" id="F8NXJ4"/>
<dbReference type="PANTHER" id="PTHR35201:SF4">
    <property type="entry name" value="BETA-PINACENE SYNTHASE-RELATED"/>
    <property type="match status" value="1"/>
</dbReference>
<dbReference type="HOGENOM" id="CLU_042538_2_1_1"/>